<feature type="region of interest" description="Disordered" evidence="1">
    <location>
        <begin position="221"/>
        <end position="309"/>
    </location>
</feature>
<feature type="compositionally biased region" description="Polar residues" evidence="1">
    <location>
        <begin position="236"/>
        <end position="247"/>
    </location>
</feature>
<dbReference type="Proteomes" id="UP000002668">
    <property type="component" value="Genome"/>
</dbReference>
<feature type="region of interest" description="Disordered" evidence="1">
    <location>
        <begin position="139"/>
        <end position="160"/>
    </location>
</feature>
<feature type="compositionally biased region" description="Basic and acidic residues" evidence="1">
    <location>
        <begin position="221"/>
        <end position="234"/>
    </location>
</feature>
<dbReference type="RefSeq" id="XP_003845479.1">
    <property type="nucleotide sequence ID" value="XM_003845431.1"/>
</dbReference>
<dbReference type="Gene3D" id="6.10.250.3180">
    <property type="match status" value="1"/>
</dbReference>
<dbReference type="PANTHER" id="PTHR15141:SF76">
    <property type="entry name" value="TRANSCRIPTION ELONGATION FACTOR B POLYPEPTIDE 3"/>
    <property type="match status" value="1"/>
</dbReference>
<evidence type="ECO:0000256" key="1">
    <source>
        <dbReference type="SAM" id="MobiDB-lite"/>
    </source>
</evidence>
<dbReference type="VEuPathDB" id="FungiDB:LEMA_P007870.1"/>
<dbReference type="PANTHER" id="PTHR15141">
    <property type="entry name" value="TRANSCRIPTION ELONGATION FACTOR B POLYPEPTIDE 3"/>
    <property type="match status" value="1"/>
</dbReference>
<dbReference type="OrthoDB" id="21513at2759"/>
<reference evidence="3" key="1">
    <citation type="journal article" date="2011" name="Nat. Commun.">
        <title>Effector diversification within compartments of the Leptosphaeria maculans genome affected by Repeat-Induced Point mutations.</title>
        <authorList>
            <person name="Rouxel T."/>
            <person name="Grandaubert J."/>
            <person name="Hane J.K."/>
            <person name="Hoede C."/>
            <person name="van de Wouw A.P."/>
            <person name="Couloux A."/>
            <person name="Dominguez V."/>
            <person name="Anthouard V."/>
            <person name="Bally P."/>
            <person name="Bourras S."/>
            <person name="Cozijnsen A.J."/>
            <person name="Ciuffetti L.M."/>
            <person name="Degrave A."/>
            <person name="Dilmaghani A."/>
            <person name="Duret L."/>
            <person name="Fudal I."/>
            <person name="Goodwin S.B."/>
            <person name="Gout L."/>
            <person name="Glaser N."/>
            <person name="Linglin J."/>
            <person name="Kema G.H.J."/>
            <person name="Lapalu N."/>
            <person name="Lawrence C.B."/>
            <person name="May K."/>
            <person name="Meyer M."/>
            <person name="Ollivier B."/>
            <person name="Poulain J."/>
            <person name="Schoch C.L."/>
            <person name="Simon A."/>
            <person name="Spatafora J.W."/>
            <person name="Stachowiak A."/>
            <person name="Turgeon B.G."/>
            <person name="Tyler B.M."/>
            <person name="Vincent D."/>
            <person name="Weissenbach J."/>
            <person name="Amselem J."/>
            <person name="Quesneville H."/>
            <person name="Oliver R.P."/>
            <person name="Wincker P."/>
            <person name="Balesdent M.-H."/>
            <person name="Howlett B.J."/>
        </authorList>
    </citation>
    <scope>NUCLEOTIDE SEQUENCE [LARGE SCALE GENOMIC DNA]</scope>
    <source>
        <strain evidence="3">JN3 / isolate v23.1.3 / race Av1-4-5-6-7-8</strain>
    </source>
</reference>
<keyword evidence="3" id="KW-1185">Reference proteome</keyword>
<evidence type="ECO:0000313" key="2">
    <source>
        <dbReference type="EMBL" id="CBY02000.1"/>
    </source>
</evidence>
<dbReference type="InterPro" id="IPR010684">
    <property type="entry name" value="RNA_pol_II_trans_fac_SIII_A"/>
</dbReference>
<dbReference type="InParanoid" id="E5AFL1"/>
<sequence>MPAASLYEMARRRLVKNIHLLDSVADLPFHFVEPIIRYIQNPEQLQLLEENCEQLRGETGEIWLRFIKRDIPSWETRRFEPQNPKNWAKVYRKLKKDAENEKLAQAEMLRNKMKAVDRTQTKTQIVDSRTALGAARMFSSRGSGSSANASWGPSTGAPAKTGKAVLDKLKRGMFDYKRDRPTLHQAPPQIQARRRTQLVKAPAHMVRMAVNEAPQRRIADAREAADAAAKRHEPQTPASRPSSTKPQIIQRPVPQKSALPERVSLPQNYHAERQRTGPAASDVRASALVPAPKRKRTEYSMFQPNKRRT</sequence>
<dbReference type="eggNOG" id="ENOG502SF7P">
    <property type="taxonomic scope" value="Eukaryota"/>
</dbReference>
<dbReference type="GO" id="GO:0070449">
    <property type="term" value="C:elongin complex"/>
    <property type="evidence" value="ECO:0007669"/>
    <property type="project" value="InterPro"/>
</dbReference>
<feature type="compositionally biased region" description="Low complexity" evidence="1">
    <location>
        <begin position="139"/>
        <end position="154"/>
    </location>
</feature>
<dbReference type="AlphaFoldDB" id="E5AFL1"/>
<accession>E5AFL1</accession>
<dbReference type="EMBL" id="FP929139">
    <property type="protein sequence ID" value="CBY02000.1"/>
    <property type="molecule type" value="Genomic_DNA"/>
</dbReference>
<dbReference type="GO" id="GO:0006368">
    <property type="term" value="P:transcription elongation by RNA polymerase II"/>
    <property type="evidence" value="ECO:0007669"/>
    <property type="project" value="InterPro"/>
</dbReference>
<protein>
    <recommendedName>
        <fullName evidence="4">RNA polymerase II transcription factor SIII subunit A</fullName>
    </recommendedName>
</protein>
<dbReference type="HOGENOM" id="CLU_921692_0_0_1"/>
<dbReference type="OMA" id="WLRFIKR"/>
<evidence type="ECO:0000313" key="3">
    <source>
        <dbReference type="Proteomes" id="UP000002668"/>
    </source>
</evidence>
<proteinExistence type="predicted"/>
<evidence type="ECO:0008006" key="4">
    <source>
        <dbReference type="Google" id="ProtNLM"/>
    </source>
</evidence>
<dbReference type="STRING" id="985895.E5AFL1"/>
<organism evidence="2 3">
    <name type="scientific">Leptosphaeria maculans (strain JN3 / isolate v23.1.3 / race Av1-4-5-6-7-8)</name>
    <name type="common">Blackleg fungus</name>
    <name type="synonym">Phoma lingam</name>
    <dbReference type="NCBI Taxonomy" id="985895"/>
    <lineage>
        <taxon>Eukaryota</taxon>
        <taxon>Fungi</taxon>
        <taxon>Dikarya</taxon>
        <taxon>Ascomycota</taxon>
        <taxon>Pezizomycotina</taxon>
        <taxon>Dothideomycetes</taxon>
        <taxon>Pleosporomycetidae</taxon>
        <taxon>Pleosporales</taxon>
        <taxon>Pleosporineae</taxon>
        <taxon>Leptosphaeriaceae</taxon>
        <taxon>Plenodomus</taxon>
        <taxon>Plenodomus lingam/Leptosphaeria maculans species complex</taxon>
    </lineage>
</organism>
<dbReference type="InterPro" id="IPR051870">
    <property type="entry name" value="Elongin-A_domain"/>
</dbReference>
<dbReference type="GeneID" id="13286217"/>
<name>E5AFL1_LEPMJ</name>
<dbReference type="Pfam" id="PF06881">
    <property type="entry name" value="Elongin_A"/>
    <property type="match status" value="1"/>
</dbReference>
<gene>
    <name evidence="2" type="ORF">LEMA_P007870.1</name>
</gene>